<comment type="catalytic activity">
    <reaction evidence="16 17 19">
        <text>(6S)-NADPHX + ADP = AMP + phosphate + NADPH + H(+)</text>
        <dbReference type="Rhea" id="RHEA:32235"/>
        <dbReference type="ChEBI" id="CHEBI:15378"/>
        <dbReference type="ChEBI" id="CHEBI:43474"/>
        <dbReference type="ChEBI" id="CHEBI:57783"/>
        <dbReference type="ChEBI" id="CHEBI:64076"/>
        <dbReference type="ChEBI" id="CHEBI:456215"/>
        <dbReference type="ChEBI" id="CHEBI:456216"/>
        <dbReference type="EC" id="4.2.1.136"/>
    </reaction>
</comment>
<keyword evidence="7 17" id="KW-0067">ATP-binding</keyword>
<dbReference type="PIRSF" id="PIRSF017184">
    <property type="entry name" value="Nnr"/>
    <property type="match status" value="1"/>
</dbReference>
<dbReference type="GO" id="GO:0110051">
    <property type="term" value="P:metabolite repair"/>
    <property type="evidence" value="ECO:0007669"/>
    <property type="project" value="TreeGrafter"/>
</dbReference>
<dbReference type="PANTHER" id="PTHR12592:SF0">
    <property type="entry name" value="ATP-DEPENDENT (S)-NAD(P)H-HYDRATE DEHYDRATASE"/>
    <property type="match status" value="1"/>
</dbReference>
<dbReference type="Gene3D" id="3.40.50.10260">
    <property type="entry name" value="YjeF N-terminal domain"/>
    <property type="match status" value="1"/>
</dbReference>
<feature type="binding site" evidence="17">
    <location>
        <position position="458"/>
    </location>
    <ligand>
        <name>AMP</name>
        <dbReference type="ChEBI" id="CHEBI:456215"/>
    </ligand>
</feature>
<comment type="cofactor">
    <cofactor evidence="18 19">
        <name>K(+)</name>
        <dbReference type="ChEBI" id="CHEBI:29103"/>
    </cofactor>
    <text evidence="18 19">Binds 1 potassium ion per subunit.</text>
</comment>
<dbReference type="NCBIfam" id="TIGR00197">
    <property type="entry name" value="yjeF_nterm"/>
    <property type="match status" value="1"/>
</dbReference>
<keyword evidence="10 17" id="KW-0520">NAD</keyword>
<dbReference type="RefSeq" id="WP_126377013.1">
    <property type="nucleotide sequence ID" value="NZ_AP017378.1"/>
</dbReference>
<evidence type="ECO:0000256" key="11">
    <source>
        <dbReference type="ARBA" id="ARBA00023235"/>
    </source>
</evidence>
<comment type="catalytic activity">
    <reaction evidence="15 17 19">
        <text>(6S)-NADHX + ADP = AMP + phosphate + NADH + H(+)</text>
        <dbReference type="Rhea" id="RHEA:32223"/>
        <dbReference type="ChEBI" id="CHEBI:15378"/>
        <dbReference type="ChEBI" id="CHEBI:43474"/>
        <dbReference type="ChEBI" id="CHEBI:57945"/>
        <dbReference type="ChEBI" id="CHEBI:64074"/>
        <dbReference type="ChEBI" id="CHEBI:456215"/>
        <dbReference type="ChEBI" id="CHEBI:456216"/>
        <dbReference type="EC" id="4.2.1.136"/>
    </reaction>
</comment>
<dbReference type="EMBL" id="AP017378">
    <property type="protein sequence ID" value="BBD07610.1"/>
    <property type="molecule type" value="Genomic_DNA"/>
</dbReference>
<dbReference type="InterPro" id="IPR017953">
    <property type="entry name" value="Carbohydrate_kinase_pred_CS"/>
</dbReference>
<keyword evidence="11 18" id="KW-0413">Isomerase</keyword>
<evidence type="ECO:0000256" key="18">
    <source>
        <dbReference type="HAMAP-Rule" id="MF_01966"/>
    </source>
</evidence>
<dbReference type="SUPFAM" id="SSF64153">
    <property type="entry name" value="YjeF N-terminal domain-like"/>
    <property type="match status" value="1"/>
</dbReference>
<reference evidence="22 23" key="1">
    <citation type="journal article" date="2018" name="Sci. Adv.">
        <title>Multi-heme cytochromes provide a pathway for survival in energy-limited environments.</title>
        <authorList>
            <person name="Deng X."/>
            <person name="Dohmae N."/>
            <person name="Nealson K.H."/>
            <person name="Hashimoto K."/>
            <person name="Okamoto A."/>
        </authorList>
    </citation>
    <scope>NUCLEOTIDE SEQUENCE [LARGE SCALE GENOMIC DNA]</scope>
    <source>
        <strain evidence="22 23">IS5</strain>
    </source>
</reference>
<dbReference type="SUPFAM" id="SSF53613">
    <property type="entry name" value="Ribokinase-like"/>
    <property type="match status" value="1"/>
</dbReference>
<comment type="similarity">
    <text evidence="4 19">In the C-terminal section; belongs to the NnrD/CARKD family.</text>
</comment>
<evidence type="ECO:0000256" key="1">
    <source>
        <dbReference type="ARBA" id="ARBA00000013"/>
    </source>
</evidence>
<dbReference type="GO" id="GO:0052855">
    <property type="term" value="F:ADP-dependent NAD(P)H-hydrate dehydratase activity"/>
    <property type="evidence" value="ECO:0007669"/>
    <property type="project" value="UniProtKB-UniRule"/>
</dbReference>
<keyword evidence="8 17" id="KW-0521">NADP</keyword>
<keyword evidence="22" id="KW-0808">Transferase</keyword>
<evidence type="ECO:0000256" key="4">
    <source>
        <dbReference type="ARBA" id="ARBA00009524"/>
    </source>
</evidence>
<comment type="similarity">
    <text evidence="3 19">In the N-terminal section; belongs to the NnrE/AIBP family.</text>
</comment>
<evidence type="ECO:0000256" key="15">
    <source>
        <dbReference type="ARBA" id="ARBA00048238"/>
    </source>
</evidence>
<comment type="function">
    <text evidence="14 19">Bifunctional enzyme that catalyzes the epimerization of the S- and R-forms of NAD(P)HX and the dehydration of the S-form of NAD(P)HX at the expense of ADP, which is converted to AMP. This allows the repair of both epimers of NAD(P)HX, a damaged form of NAD(P)H that is a result of enzymatic or heat-dependent hydration.</text>
</comment>
<comment type="similarity">
    <text evidence="18">Belongs to the NnrE/AIBP family.</text>
</comment>
<evidence type="ECO:0000256" key="6">
    <source>
        <dbReference type="ARBA" id="ARBA00022741"/>
    </source>
</evidence>
<comment type="cofactor">
    <cofactor evidence="17">
        <name>Mg(2+)</name>
        <dbReference type="ChEBI" id="CHEBI:18420"/>
    </cofactor>
</comment>
<name>A0A2Z6AWL3_9BACT</name>
<feature type="binding site" evidence="17">
    <location>
        <position position="272"/>
    </location>
    <ligand>
        <name>(6S)-NADPHX</name>
        <dbReference type="ChEBI" id="CHEBI:64076"/>
    </ligand>
</feature>
<comment type="function">
    <text evidence="17">Catalyzes the dehydration of the S-form of NAD(P)HX at the expense of ADP, which is converted to AMP. Together with NAD(P)HX epimerase, which catalyzes the epimerization of the S- and R-forms, the enzyme allows the repair of both epimers of NAD(P)HX, a damaged form of NAD(P)H that is a result of enzymatic or heat-dependent hydration.</text>
</comment>
<evidence type="ECO:0000256" key="10">
    <source>
        <dbReference type="ARBA" id="ARBA00023027"/>
    </source>
</evidence>
<dbReference type="EC" id="5.1.99.6" evidence="19"/>
<dbReference type="InterPro" id="IPR029056">
    <property type="entry name" value="Ribokinase-like"/>
</dbReference>
<comment type="caution">
    <text evidence="18">Lacks conserved residue(s) required for the propagation of feature annotation.</text>
</comment>
<evidence type="ECO:0000259" key="20">
    <source>
        <dbReference type="PROSITE" id="PS51383"/>
    </source>
</evidence>
<comment type="catalytic activity">
    <reaction evidence="1 18 19">
        <text>(6R)-NADHX = (6S)-NADHX</text>
        <dbReference type="Rhea" id="RHEA:32215"/>
        <dbReference type="ChEBI" id="CHEBI:64074"/>
        <dbReference type="ChEBI" id="CHEBI:64075"/>
        <dbReference type="EC" id="5.1.99.6"/>
    </reaction>
</comment>
<dbReference type="InterPro" id="IPR036652">
    <property type="entry name" value="YjeF_N_dom_sf"/>
</dbReference>
<feature type="binding site" evidence="18">
    <location>
        <position position="136"/>
    </location>
    <ligand>
        <name>K(+)</name>
        <dbReference type="ChEBI" id="CHEBI:29103"/>
    </ligand>
</feature>
<dbReference type="Pfam" id="PF01256">
    <property type="entry name" value="Carb_kinase"/>
    <property type="match status" value="1"/>
</dbReference>
<dbReference type="NCBIfam" id="TIGR00196">
    <property type="entry name" value="yjeF_cterm"/>
    <property type="match status" value="1"/>
</dbReference>
<evidence type="ECO:0000256" key="5">
    <source>
        <dbReference type="ARBA" id="ARBA00022723"/>
    </source>
</evidence>
<dbReference type="GO" id="GO:0016301">
    <property type="term" value="F:kinase activity"/>
    <property type="evidence" value="ECO:0007669"/>
    <property type="project" value="UniProtKB-KW"/>
</dbReference>
<dbReference type="PANTHER" id="PTHR12592">
    <property type="entry name" value="ATP-DEPENDENT (S)-NAD(P)H-HYDRATE DEHYDRATASE FAMILY MEMBER"/>
    <property type="match status" value="1"/>
</dbReference>
<dbReference type="KEGG" id="dfl:DFE_0884"/>
<comment type="function">
    <text evidence="18">Catalyzes the epimerization of the S- and R-forms of NAD(P)HX, a damaged form of NAD(P)H that is a result of enzymatic or heat-dependent hydration. This is a prerequisite for the S-specific NAD(P)H-hydrate dehydratase to allow the repair of both epimers of NAD(P)HX.</text>
</comment>
<feature type="binding site" evidence="18">
    <location>
        <position position="174"/>
    </location>
    <ligand>
        <name>K(+)</name>
        <dbReference type="ChEBI" id="CHEBI:29103"/>
    </ligand>
</feature>
<dbReference type="GO" id="GO:0052856">
    <property type="term" value="F:NAD(P)HX epimerase activity"/>
    <property type="evidence" value="ECO:0007669"/>
    <property type="project" value="UniProtKB-UniRule"/>
</dbReference>
<keyword evidence="13" id="KW-0511">Multifunctional enzyme</keyword>
<evidence type="ECO:0000313" key="23">
    <source>
        <dbReference type="Proteomes" id="UP000269883"/>
    </source>
</evidence>
<keyword evidence="22" id="KW-0418">Kinase</keyword>
<dbReference type="GO" id="GO:0046496">
    <property type="term" value="P:nicotinamide nucleotide metabolic process"/>
    <property type="evidence" value="ECO:0007669"/>
    <property type="project" value="UniProtKB-UniRule"/>
</dbReference>
<evidence type="ECO:0000256" key="8">
    <source>
        <dbReference type="ARBA" id="ARBA00022857"/>
    </source>
</evidence>
<dbReference type="Gene3D" id="3.40.1190.20">
    <property type="match status" value="1"/>
</dbReference>
<keyword evidence="12 17" id="KW-0456">Lyase</keyword>
<keyword evidence="6 17" id="KW-0547">Nucleotide-binding</keyword>
<feature type="binding site" evidence="18">
    <location>
        <position position="66"/>
    </location>
    <ligand>
        <name>K(+)</name>
        <dbReference type="ChEBI" id="CHEBI:29103"/>
    </ligand>
</feature>
<proteinExistence type="inferred from homology"/>
<evidence type="ECO:0000256" key="13">
    <source>
        <dbReference type="ARBA" id="ARBA00023268"/>
    </source>
</evidence>
<dbReference type="Pfam" id="PF03853">
    <property type="entry name" value="YjeF_N"/>
    <property type="match status" value="1"/>
</dbReference>
<evidence type="ECO:0000256" key="2">
    <source>
        <dbReference type="ARBA" id="ARBA00000909"/>
    </source>
</evidence>
<evidence type="ECO:0000256" key="3">
    <source>
        <dbReference type="ARBA" id="ARBA00006001"/>
    </source>
</evidence>
<dbReference type="AlphaFoldDB" id="A0A2Z6AWL3"/>
<feature type="binding site" evidence="17">
    <location>
        <position position="392"/>
    </location>
    <ligand>
        <name>(6S)-NADPHX</name>
        <dbReference type="ChEBI" id="CHEBI:64076"/>
    </ligand>
</feature>
<keyword evidence="9 18" id="KW-0630">Potassium</keyword>
<evidence type="ECO:0000256" key="17">
    <source>
        <dbReference type="HAMAP-Rule" id="MF_01965"/>
    </source>
</evidence>
<accession>A0A2Z6AWL3</accession>
<organism evidence="22 23">
    <name type="scientific">Desulfovibrio ferrophilus</name>
    <dbReference type="NCBI Taxonomy" id="241368"/>
    <lineage>
        <taxon>Bacteria</taxon>
        <taxon>Pseudomonadati</taxon>
        <taxon>Thermodesulfobacteriota</taxon>
        <taxon>Desulfovibrionia</taxon>
        <taxon>Desulfovibrionales</taxon>
        <taxon>Desulfovibrionaceae</taxon>
        <taxon>Desulfovibrio</taxon>
    </lineage>
</organism>
<dbReference type="InterPro" id="IPR000631">
    <property type="entry name" value="CARKD"/>
</dbReference>
<evidence type="ECO:0000256" key="14">
    <source>
        <dbReference type="ARBA" id="ARBA00025153"/>
    </source>
</evidence>
<comment type="similarity">
    <text evidence="17">Belongs to the NnrD/CARKD family.</text>
</comment>
<feature type="binding site" evidence="18">
    <location>
        <begin position="140"/>
        <end position="146"/>
    </location>
    <ligand>
        <name>(6S)-NADPHX</name>
        <dbReference type="ChEBI" id="CHEBI:64076"/>
    </ligand>
</feature>
<feature type="binding site" evidence="17">
    <location>
        <position position="459"/>
    </location>
    <ligand>
        <name>(6S)-NADPHX</name>
        <dbReference type="ChEBI" id="CHEBI:64076"/>
    </ligand>
</feature>
<dbReference type="InterPro" id="IPR030677">
    <property type="entry name" value="Nnr"/>
</dbReference>
<dbReference type="OrthoDB" id="9806925at2"/>
<sequence length="523" mass="54597">MSIPSCIPLPTPYEMALWDQETISDFGLRQEVLMECAGRGCFDTLTEQFESLEGLRALVLAGSGNNGGDAFVIARLLADAGALVSVIHTGRKKRYRGAAATNLRLAQRMGLPMTYLSGPNLTEMTSELGTPDIIIDGLLGTGFTGELRGNAQHWINAINGLGQEAYVLAVDIPSGLNGENGRPQPVAVMADCTVTFHAPKLGLLMPGADVWTGEIIVHPIGIPGFIERSAPPTCALLTHGVGILAPLPDEAMHKGHAGHVLVMGGSPGLTGAPLLAALGALRAGAGLTTVACPRGLAMEIKAGVPEVMTLPLGKGDAWMAPMADDLLHHIAKFSALSLGPGIGRDERTLEFLDALLEQELPPLVLDADGLYWLAEQPELLGPNAPQTILTPHPGEMARLLGRSTADIQANRLQAAREAADTYGAITILKGAGTVIAQPGGQAWLSPFSSPNLAVAGSGDVLSGLLSAMLAQDLTPLEAACLGVYWHGLAGERLANDYPLRGNLAGDIALELPQTLEELIDADS</sequence>
<dbReference type="Proteomes" id="UP000269883">
    <property type="component" value="Chromosome"/>
</dbReference>
<dbReference type="GO" id="GO:0005524">
    <property type="term" value="F:ATP binding"/>
    <property type="evidence" value="ECO:0007669"/>
    <property type="project" value="UniProtKB-UniRule"/>
</dbReference>
<dbReference type="PROSITE" id="PS51383">
    <property type="entry name" value="YJEF_C_3"/>
    <property type="match status" value="1"/>
</dbReference>
<dbReference type="PROSITE" id="PS01050">
    <property type="entry name" value="YJEF_C_2"/>
    <property type="match status" value="1"/>
</dbReference>
<keyword evidence="23" id="KW-1185">Reference proteome</keyword>
<evidence type="ECO:0000256" key="16">
    <source>
        <dbReference type="ARBA" id="ARBA00049209"/>
    </source>
</evidence>
<dbReference type="HAMAP" id="MF_01966">
    <property type="entry name" value="NADHX_epimerase"/>
    <property type="match status" value="1"/>
</dbReference>
<feature type="binding site" evidence="18">
    <location>
        <position position="171"/>
    </location>
    <ligand>
        <name>(6S)-NADPHX</name>
        <dbReference type="ChEBI" id="CHEBI:64076"/>
    </ligand>
</feature>
<dbReference type="EC" id="4.2.1.136" evidence="19"/>
<protein>
    <recommendedName>
        <fullName evidence="19">Bifunctional NAD(P)H-hydrate repair enzyme</fullName>
    </recommendedName>
    <alternativeName>
        <fullName evidence="19">Nicotinamide nucleotide repair protein</fullName>
    </alternativeName>
    <domain>
        <recommendedName>
            <fullName evidence="19">ADP-dependent (S)-NAD(P)H-hydrate dehydratase</fullName>
            <ecNumber evidence="19">4.2.1.136</ecNumber>
        </recommendedName>
        <alternativeName>
            <fullName evidence="19">ADP-dependent NAD(P)HX dehydratase</fullName>
        </alternativeName>
    </domain>
    <domain>
        <recommendedName>
            <fullName evidence="19">NAD(P)H-hydrate epimerase</fullName>
            <ecNumber evidence="19">5.1.99.6</ecNumber>
        </recommendedName>
    </domain>
</protein>
<gene>
    <name evidence="18" type="primary">nnrE</name>
    <name evidence="17" type="synonym">nnrD</name>
    <name evidence="22" type="ORF">DFE_0884</name>
</gene>
<keyword evidence="5 18" id="KW-0479">Metal-binding</keyword>
<evidence type="ECO:0000259" key="21">
    <source>
        <dbReference type="PROSITE" id="PS51385"/>
    </source>
</evidence>
<feature type="binding site" evidence="17">
    <location>
        <position position="341"/>
    </location>
    <ligand>
        <name>(6S)-NADPHX</name>
        <dbReference type="ChEBI" id="CHEBI:64076"/>
    </ligand>
</feature>
<comment type="subunit">
    <text evidence="17">Homotetramer.</text>
</comment>
<comment type="catalytic activity">
    <reaction evidence="2 18 19">
        <text>(6R)-NADPHX = (6S)-NADPHX</text>
        <dbReference type="Rhea" id="RHEA:32227"/>
        <dbReference type="ChEBI" id="CHEBI:64076"/>
        <dbReference type="ChEBI" id="CHEBI:64077"/>
        <dbReference type="EC" id="5.1.99.6"/>
    </reaction>
</comment>
<dbReference type="GO" id="GO:0046872">
    <property type="term" value="F:metal ion binding"/>
    <property type="evidence" value="ECO:0007669"/>
    <property type="project" value="UniProtKB-UniRule"/>
</dbReference>
<feature type="domain" description="YjeF C-terminal" evidence="20">
    <location>
        <begin position="237"/>
        <end position="518"/>
    </location>
</feature>
<dbReference type="PROSITE" id="PS51385">
    <property type="entry name" value="YJEF_N"/>
    <property type="match status" value="1"/>
</dbReference>
<evidence type="ECO:0000313" key="22">
    <source>
        <dbReference type="EMBL" id="BBD07610.1"/>
    </source>
</evidence>
<feature type="domain" description="YjeF N-terminal" evidence="21">
    <location>
        <begin position="15"/>
        <end position="228"/>
    </location>
</feature>
<dbReference type="HAMAP" id="MF_01965">
    <property type="entry name" value="NADHX_dehydratase"/>
    <property type="match status" value="1"/>
</dbReference>
<evidence type="ECO:0000256" key="19">
    <source>
        <dbReference type="PIRNR" id="PIRNR017184"/>
    </source>
</evidence>
<dbReference type="InterPro" id="IPR004443">
    <property type="entry name" value="YjeF_N_dom"/>
</dbReference>
<evidence type="ECO:0000256" key="9">
    <source>
        <dbReference type="ARBA" id="ARBA00022958"/>
    </source>
</evidence>
<feature type="binding site" evidence="18">
    <location>
        <begin position="65"/>
        <end position="69"/>
    </location>
    <ligand>
        <name>(6S)-NADPHX</name>
        <dbReference type="ChEBI" id="CHEBI:64076"/>
    </ligand>
</feature>
<feature type="binding site" evidence="17">
    <location>
        <begin position="429"/>
        <end position="433"/>
    </location>
    <ligand>
        <name>AMP</name>
        <dbReference type="ChEBI" id="CHEBI:456215"/>
    </ligand>
</feature>
<evidence type="ECO:0000256" key="7">
    <source>
        <dbReference type="ARBA" id="ARBA00022840"/>
    </source>
</evidence>
<dbReference type="CDD" id="cd01171">
    <property type="entry name" value="YXKO-related"/>
    <property type="match status" value="1"/>
</dbReference>
<evidence type="ECO:0000256" key="12">
    <source>
        <dbReference type="ARBA" id="ARBA00023239"/>
    </source>
</evidence>